<gene>
    <name evidence="1" type="ORF">J2Z60_001578</name>
</gene>
<reference evidence="1 2" key="1">
    <citation type="submission" date="2021-03" db="EMBL/GenBank/DDBJ databases">
        <title>Genomic Encyclopedia of Type Strains, Phase IV (KMG-IV): sequencing the most valuable type-strain genomes for metagenomic binning, comparative biology and taxonomic classification.</title>
        <authorList>
            <person name="Goeker M."/>
        </authorList>
    </citation>
    <scope>NUCLEOTIDE SEQUENCE [LARGE SCALE GENOMIC DNA]</scope>
    <source>
        <strain evidence="1 2">DSM 101872</strain>
    </source>
</reference>
<evidence type="ECO:0000313" key="1">
    <source>
        <dbReference type="EMBL" id="MBP2058399.1"/>
    </source>
</evidence>
<dbReference type="CDD" id="cd07040">
    <property type="entry name" value="HP"/>
    <property type="match status" value="1"/>
</dbReference>
<comment type="caution">
    <text evidence="1">The sequence shown here is derived from an EMBL/GenBank/DDBJ whole genome shotgun (WGS) entry which is preliminary data.</text>
</comment>
<sequence length="111" mass="13088">MKEWNFGSFEARDERLDPPVPYGDFFVKYGGESQDELSERIYRTITELMDQSDQDDKILIVSHGGAIANFIRKAGFDWKEFRAKYKFSNCSVIKLEYNDKKYKLIDVINEQ</sequence>
<name>A0ABS4MGC3_9LACO</name>
<keyword evidence="2" id="KW-1185">Reference proteome</keyword>
<proteinExistence type="predicted"/>
<evidence type="ECO:0000313" key="2">
    <source>
        <dbReference type="Proteomes" id="UP001519292"/>
    </source>
</evidence>
<organism evidence="1 2">
    <name type="scientific">Lactobacillus colini</name>
    <dbReference type="NCBI Taxonomy" id="1819254"/>
    <lineage>
        <taxon>Bacteria</taxon>
        <taxon>Bacillati</taxon>
        <taxon>Bacillota</taxon>
        <taxon>Bacilli</taxon>
        <taxon>Lactobacillales</taxon>
        <taxon>Lactobacillaceae</taxon>
        <taxon>Lactobacillus</taxon>
    </lineage>
</organism>
<dbReference type="InterPro" id="IPR013078">
    <property type="entry name" value="His_Pase_superF_clade-1"/>
</dbReference>
<dbReference type="EMBL" id="JAGGLU010000009">
    <property type="protein sequence ID" value="MBP2058399.1"/>
    <property type="molecule type" value="Genomic_DNA"/>
</dbReference>
<dbReference type="Gene3D" id="3.40.50.1240">
    <property type="entry name" value="Phosphoglycerate mutase-like"/>
    <property type="match status" value="1"/>
</dbReference>
<dbReference type="InterPro" id="IPR029033">
    <property type="entry name" value="His_PPase_superfam"/>
</dbReference>
<dbReference type="Proteomes" id="UP001519292">
    <property type="component" value="Unassembled WGS sequence"/>
</dbReference>
<dbReference type="Pfam" id="PF00300">
    <property type="entry name" value="His_Phos_1"/>
    <property type="match status" value="1"/>
</dbReference>
<dbReference type="SUPFAM" id="SSF53254">
    <property type="entry name" value="Phosphoglycerate mutase-like"/>
    <property type="match status" value="1"/>
</dbReference>
<protein>
    <submittedName>
        <fullName evidence="1">Broad specificity phosphatase PhoE</fullName>
    </submittedName>
</protein>
<accession>A0ABS4MGC3</accession>